<dbReference type="AlphaFoldDB" id="A0A3B6VS75"/>
<feature type="chain" id="PRO_5017454181" evidence="1">
    <location>
        <begin position="21"/>
        <end position="494"/>
    </location>
</feature>
<dbReference type="KEGG" id="bpip:BPP43_05415"/>
<dbReference type="EMBL" id="CP002873">
    <property type="protein sequence ID" value="AGA66335.1"/>
    <property type="molecule type" value="Genomic_DNA"/>
</dbReference>
<keyword evidence="3" id="KW-1185">Reference proteome</keyword>
<proteinExistence type="predicted"/>
<keyword evidence="1" id="KW-0732">Signal</keyword>
<name>A0A3B6VS75_BRAPL</name>
<protein>
    <submittedName>
        <fullName evidence="2">Uncharacterized protein</fullName>
    </submittedName>
</protein>
<evidence type="ECO:0000256" key="1">
    <source>
        <dbReference type="SAM" id="SignalP"/>
    </source>
</evidence>
<dbReference type="Proteomes" id="UP000010793">
    <property type="component" value="Chromosome"/>
</dbReference>
<gene>
    <name evidence="2" type="ORF">BPP43_05415</name>
</gene>
<sequence>MKKLILILTALCITFAYSFAQIPTANMNTFIDNLDSSAVKRATAGEFSTDSDKLNAKDVFDLNRTIFSAGYVPGFNSSDSTAVQAFFGVPILNNAMYFGVAGVYSMNETRVDYNPYSATPSQNGITLGKEVTTGSTFAIRPVFKINDMVSIHYLIARGNSKQVNEGYTSFIDDKNLSAITNTTGNSQWVHEVAVGLVFGEMKLKIPVRLTINDAGNSYSKQYGLTKTDVANQYSEETQTGSTNTGNNTMNLSIAPEFSMPLVAGPMTGLNFGLTLGFDIYGMGQKSAYYSTYKNTPVNGTTTERKQSAVTNQEGVFNMNADINAYPTLEWSLADNRVRLIMEPKVGLAINVTNAGNVKVVEKTEITDQTTLETTTTSGAKSSLVQIIPYIELPIGTAFKPVDWFEFRAGVSYRLGFAMTTGSYEALTGGKYKTFNYNNGFESTMNLYTGMGFIVGEDFFIDLYLAARAGNTATTTPSPSLLGIDSWGAQLSYRL</sequence>
<evidence type="ECO:0000313" key="2">
    <source>
        <dbReference type="EMBL" id="AGA66335.1"/>
    </source>
</evidence>
<reference evidence="2 3" key="1">
    <citation type="journal article" date="2013" name="Genome Announc.">
        <title>Complete Genome Sequence of the Porcine Strain Brachyspira pilosicoli P43/6/78(T.).</title>
        <authorList>
            <person name="Lin C."/>
            <person name="den Bakker H.C."/>
            <person name="Suzuki H."/>
            <person name="Lefebure T."/>
            <person name="Ponnala L."/>
            <person name="Sun Q."/>
            <person name="Stanhope M.J."/>
            <person name="Wiedmann M."/>
            <person name="Duhamel G.E."/>
        </authorList>
    </citation>
    <scope>NUCLEOTIDE SEQUENCE [LARGE SCALE GENOMIC DNA]</scope>
    <source>
        <strain evidence="2 3">P43/6/78</strain>
    </source>
</reference>
<organism evidence="2 3">
    <name type="scientific">Brachyspira pilosicoli P43/6/78</name>
    <dbReference type="NCBI Taxonomy" id="1042417"/>
    <lineage>
        <taxon>Bacteria</taxon>
        <taxon>Pseudomonadati</taxon>
        <taxon>Spirochaetota</taxon>
        <taxon>Spirochaetia</taxon>
        <taxon>Brachyspirales</taxon>
        <taxon>Brachyspiraceae</taxon>
        <taxon>Brachyspira</taxon>
    </lineage>
</organism>
<accession>A0A3B6VS75</accession>
<evidence type="ECO:0000313" key="3">
    <source>
        <dbReference type="Proteomes" id="UP000010793"/>
    </source>
</evidence>
<dbReference type="RefSeq" id="WP_015274361.1">
    <property type="nucleotide sequence ID" value="NC_019908.1"/>
</dbReference>
<feature type="signal peptide" evidence="1">
    <location>
        <begin position="1"/>
        <end position="20"/>
    </location>
</feature>